<dbReference type="InterPro" id="IPR028098">
    <property type="entry name" value="Glyco_trans_4-like_N"/>
</dbReference>
<keyword evidence="4" id="KW-1185">Reference proteome</keyword>
<dbReference type="OrthoDB" id="232381at2"/>
<dbReference type="Proteomes" id="UP000317835">
    <property type="component" value="Plasmid pElP_5"/>
</dbReference>
<feature type="domain" description="Glycosyl transferase family 1" evidence="1">
    <location>
        <begin position="188"/>
        <end position="352"/>
    </location>
</feature>
<keyword evidence="3" id="KW-0614">Plasmid</keyword>
<dbReference type="Pfam" id="PF13439">
    <property type="entry name" value="Glyco_transf_4"/>
    <property type="match status" value="1"/>
</dbReference>
<sequence>MPNLTTVLDARVVCGTGGGPDKTILNSPRFLLPAGYRMLCAYMHPPGDPGFEHLRRRAEELEAPLLPVPDRGPWDVGVVRRMLEICRREGVEIWHGHDYKSNLLGLMLRPFWPMRLVTTVHGWVKQTSRTPLYYGIDRACLAHYERVICVSEDLHQRCLHLGVPRDRCLLIENGIDTERFVRRSAPDEAKARFGVPAGRTVVGAVGRLSAEKGFDLLIRAADRLIRDGHDFDLLIAGEGDDESRLRSLIDDLGCRDRVRLLGFLPEPIDLFHAMDIFALSSLREGLPNVVLEAMAMEVAVVATRVAGVPRLIVDGEDGVLVEPGSVDELTQSLGSLLRDPGRRSRLGRAGRETIDRRSCFRTRMRTIGKLYDELLGLAEPSTTSLEVTSS</sequence>
<name>A0A518HFX2_9BACT</name>
<gene>
    <name evidence="3" type="primary">pimB_2</name>
    <name evidence="3" type="ORF">ElP_76920</name>
</gene>
<accession>A0A518HFX2</accession>
<dbReference type="InterPro" id="IPR001296">
    <property type="entry name" value="Glyco_trans_1"/>
</dbReference>
<keyword evidence="3" id="KW-0808">Transferase</keyword>
<evidence type="ECO:0000259" key="1">
    <source>
        <dbReference type="Pfam" id="PF00534"/>
    </source>
</evidence>
<evidence type="ECO:0000313" key="4">
    <source>
        <dbReference type="Proteomes" id="UP000317835"/>
    </source>
</evidence>
<evidence type="ECO:0000313" key="3">
    <source>
        <dbReference type="EMBL" id="QDV39719.1"/>
    </source>
</evidence>
<dbReference type="AlphaFoldDB" id="A0A518HFX2"/>
<dbReference type="Gene3D" id="3.40.50.2000">
    <property type="entry name" value="Glycogen Phosphorylase B"/>
    <property type="match status" value="2"/>
</dbReference>
<dbReference type="GO" id="GO:0016757">
    <property type="term" value="F:glycosyltransferase activity"/>
    <property type="evidence" value="ECO:0007669"/>
    <property type="project" value="UniProtKB-KW"/>
</dbReference>
<geneLocation type="plasmid" evidence="4">
    <name>pelp_5</name>
</geneLocation>
<organism evidence="3 4">
    <name type="scientific">Tautonia plasticadhaerens</name>
    <dbReference type="NCBI Taxonomy" id="2527974"/>
    <lineage>
        <taxon>Bacteria</taxon>
        <taxon>Pseudomonadati</taxon>
        <taxon>Planctomycetota</taxon>
        <taxon>Planctomycetia</taxon>
        <taxon>Isosphaerales</taxon>
        <taxon>Isosphaeraceae</taxon>
        <taxon>Tautonia</taxon>
    </lineage>
</organism>
<proteinExistence type="predicted"/>
<dbReference type="PANTHER" id="PTHR12526">
    <property type="entry name" value="GLYCOSYLTRANSFERASE"/>
    <property type="match status" value="1"/>
</dbReference>
<reference evidence="3 4" key="1">
    <citation type="submission" date="2019-02" db="EMBL/GenBank/DDBJ databases">
        <title>Deep-cultivation of Planctomycetes and their phenomic and genomic characterization uncovers novel biology.</title>
        <authorList>
            <person name="Wiegand S."/>
            <person name="Jogler M."/>
            <person name="Boedeker C."/>
            <person name="Pinto D."/>
            <person name="Vollmers J."/>
            <person name="Rivas-Marin E."/>
            <person name="Kohn T."/>
            <person name="Peeters S.H."/>
            <person name="Heuer A."/>
            <person name="Rast P."/>
            <person name="Oberbeckmann S."/>
            <person name="Bunk B."/>
            <person name="Jeske O."/>
            <person name="Meyerdierks A."/>
            <person name="Storesund J.E."/>
            <person name="Kallscheuer N."/>
            <person name="Luecker S."/>
            <person name="Lage O.M."/>
            <person name="Pohl T."/>
            <person name="Merkel B.J."/>
            <person name="Hornburger P."/>
            <person name="Mueller R.-W."/>
            <person name="Bruemmer F."/>
            <person name="Labrenz M."/>
            <person name="Spormann A.M."/>
            <person name="Op den Camp H."/>
            <person name="Overmann J."/>
            <person name="Amann R."/>
            <person name="Jetten M.S.M."/>
            <person name="Mascher T."/>
            <person name="Medema M.H."/>
            <person name="Devos D.P."/>
            <person name="Kaster A.-K."/>
            <person name="Ovreas L."/>
            <person name="Rohde M."/>
            <person name="Galperin M.Y."/>
            <person name="Jogler C."/>
        </authorList>
    </citation>
    <scope>NUCLEOTIDE SEQUENCE [LARGE SCALE GENOMIC DNA]</scope>
    <source>
        <strain evidence="3 4">ElP</strain>
        <plasmid evidence="4">pelp_5</plasmid>
    </source>
</reference>
<dbReference type="Pfam" id="PF00534">
    <property type="entry name" value="Glycos_transf_1"/>
    <property type="match status" value="1"/>
</dbReference>
<dbReference type="SUPFAM" id="SSF53756">
    <property type="entry name" value="UDP-Glycosyltransferase/glycogen phosphorylase"/>
    <property type="match status" value="1"/>
</dbReference>
<keyword evidence="3" id="KW-0328">Glycosyltransferase</keyword>
<feature type="domain" description="Glycosyltransferase subfamily 4-like N-terminal" evidence="2">
    <location>
        <begin position="28"/>
        <end position="179"/>
    </location>
</feature>
<dbReference type="KEGG" id="tpla:ElP_76920"/>
<evidence type="ECO:0000259" key="2">
    <source>
        <dbReference type="Pfam" id="PF13439"/>
    </source>
</evidence>
<protein>
    <submittedName>
        <fullName evidence="3">GDP-mannose-dependent alpha-(1-6)-phosphatidylinositol monomannoside mannosyltransferase</fullName>
    </submittedName>
</protein>
<dbReference type="EMBL" id="CP036431">
    <property type="protein sequence ID" value="QDV39719.1"/>
    <property type="molecule type" value="Genomic_DNA"/>
</dbReference>
<dbReference type="CDD" id="cd03801">
    <property type="entry name" value="GT4_PimA-like"/>
    <property type="match status" value="1"/>
</dbReference>